<comment type="caution">
    <text evidence="7">The sequence shown here is derived from an EMBL/GenBank/DDBJ whole genome shotgun (WGS) entry which is preliminary data.</text>
</comment>
<feature type="binding site" evidence="5">
    <location>
        <position position="283"/>
    </location>
    <ligand>
        <name>FAD</name>
        <dbReference type="ChEBI" id="CHEBI:57692"/>
    </ligand>
</feature>
<dbReference type="PROSITE" id="PS51379">
    <property type="entry name" value="4FE4S_FER_2"/>
    <property type="match status" value="2"/>
</dbReference>
<dbReference type="AlphaFoldDB" id="A0A916QBP3"/>
<dbReference type="InterPro" id="IPR001308">
    <property type="entry name" value="ETF_a/FixB"/>
</dbReference>
<dbReference type="InterPro" id="IPR017896">
    <property type="entry name" value="4Fe4S_Fe-S-bd"/>
</dbReference>
<feature type="domain" description="4Fe-4S ferredoxin-type" evidence="6">
    <location>
        <begin position="36"/>
        <end position="59"/>
    </location>
</feature>
<comment type="cofactor">
    <cofactor evidence="5">
        <name>FAD</name>
        <dbReference type="ChEBI" id="CHEBI:57692"/>
    </cofactor>
    <text evidence="5">Binds 1 FAD per dimer.</text>
</comment>
<dbReference type="Pfam" id="PF13187">
    <property type="entry name" value="Fer4_9"/>
    <property type="match status" value="1"/>
</dbReference>
<dbReference type="InterPro" id="IPR029035">
    <property type="entry name" value="DHS-like_NAD/FAD-binding_dom"/>
</dbReference>
<proteinExistence type="inferred from homology"/>
<accession>A0A916QBP3</accession>
<evidence type="ECO:0000256" key="5">
    <source>
        <dbReference type="PIRSR" id="PIRSR000089-1"/>
    </source>
</evidence>
<keyword evidence="3" id="KW-0408">Iron</keyword>
<dbReference type="GO" id="GO:0046872">
    <property type="term" value="F:metal ion binding"/>
    <property type="evidence" value="ECO:0007669"/>
    <property type="project" value="UniProtKB-KW"/>
</dbReference>
<evidence type="ECO:0000259" key="6">
    <source>
        <dbReference type="PROSITE" id="PS51379"/>
    </source>
</evidence>
<dbReference type="SUPFAM" id="SSF52467">
    <property type="entry name" value="DHS-like NAD/FAD-binding domain"/>
    <property type="match status" value="1"/>
</dbReference>
<protein>
    <submittedName>
        <fullName evidence="7">Electron transfer flavoprotein subunit alpha</fullName>
    </submittedName>
</protein>
<dbReference type="InterPro" id="IPR014729">
    <property type="entry name" value="Rossmann-like_a/b/a_fold"/>
</dbReference>
<dbReference type="SMART" id="SM00893">
    <property type="entry name" value="ETF"/>
    <property type="match status" value="1"/>
</dbReference>
<evidence type="ECO:0000256" key="1">
    <source>
        <dbReference type="ARBA" id="ARBA00005817"/>
    </source>
</evidence>
<keyword evidence="2" id="KW-0479">Metal-binding</keyword>
<dbReference type="Pfam" id="PF00766">
    <property type="entry name" value="ETF_alpha"/>
    <property type="match status" value="1"/>
</dbReference>
<dbReference type="EMBL" id="BLYI01000043">
    <property type="protein sequence ID" value="GFO85529.1"/>
    <property type="molecule type" value="Genomic_DNA"/>
</dbReference>
<dbReference type="InterPro" id="IPR017900">
    <property type="entry name" value="4Fe4S_Fe_S_CS"/>
</dbReference>
<dbReference type="Gene3D" id="3.30.70.20">
    <property type="match status" value="1"/>
</dbReference>
<name>A0A916QBP3_9FIRM</name>
<evidence type="ECO:0000256" key="2">
    <source>
        <dbReference type="ARBA" id="ARBA00022723"/>
    </source>
</evidence>
<feature type="binding site" evidence="5">
    <location>
        <position position="360"/>
    </location>
    <ligand>
        <name>FAD</name>
        <dbReference type="ChEBI" id="CHEBI:57692"/>
    </ligand>
</feature>
<dbReference type="GO" id="GO:0033539">
    <property type="term" value="P:fatty acid beta-oxidation using acyl-CoA dehydrogenase"/>
    <property type="evidence" value="ECO:0007669"/>
    <property type="project" value="TreeGrafter"/>
</dbReference>
<dbReference type="GO" id="GO:0050660">
    <property type="term" value="F:flavin adenine dinucleotide binding"/>
    <property type="evidence" value="ECO:0007669"/>
    <property type="project" value="InterPro"/>
</dbReference>
<dbReference type="SUPFAM" id="SSF54862">
    <property type="entry name" value="4Fe-4S ferredoxins"/>
    <property type="match status" value="1"/>
</dbReference>
<dbReference type="GO" id="GO:0051536">
    <property type="term" value="F:iron-sulfur cluster binding"/>
    <property type="evidence" value="ECO:0007669"/>
    <property type="project" value="UniProtKB-KW"/>
</dbReference>
<dbReference type="GO" id="GO:0009055">
    <property type="term" value="F:electron transfer activity"/>
    <property type="evidence" value="ECO:0007669"/>
    <property type="project" value="InterPro"/>
</dbReference>
<feature type="binding site" evidence="5">
    <location>
        <begin position="322"/>
        <end position="326"/>
    </location>
    <ligand>
        <name>FAD</name>
        <dbReference type="ChEBI" id="CHEBI:57692"/>
    </ligand>
</feature>
<dbReference type="Gene3D" id="3.40.50.620">
    <property type="entry name" value="HUPs"/>
    <property type="match status" value="1"/>
</dbReference>
<keyword evidence="8" id="KW-1185">Reference proteome</keyword>
<dbReference type="SUPFAM" id="SSF52402">
    <property type="entry name" value="Adenine nucleotide alpha hydrolases-like"/>
    <property type="match status" value="1"/>
</dbReference>
<dbReference type="PANTHER" id="PTHR43153">
    <property type="entry name" value="ELECTRON TRANSFER FLAVOPROTEIN ALPHA"/>
    <property type="match status" value="1"/>
</dbReference>
<dbReference type="PANTHER" id="PTHR43153:SF1">
    <property type="entry name" value="ELECTRON TRANSFER FLAVOPROTEIN SUBUNIT ALPHA, MITOCHONDRIAL"/>
    <property type="match status" value="1"/>
</dbReference>
<dbReference type="Proteomes" id="UP000613208">
    <property type="component" value="Unassembled WGS sequence"/>
</dbReference>
<comment type="similarity">
    <text evidence="1">Belongs to the ETF alpha-subunit/FixB family.</text>
</comment>
<keyword evidence="4" id="KW-0411">Iron-sulfur</keyword>
<feature type="domain" description="4Fe-4S ferredoxin-type" evidence="6">
    <location>
        <begin position="2"/>
        <end position="31"/>
    </location>
</feature>
<keyword evidence="5" id="KW-0285">Flavoprotein</keyword>
<evidence type="ECO:0000313" key="8">
    <source>
        <dbReference type="Proteomes" id="UP000613208"/>
    </source>
</evidence>
<reference evidence="7" key="1">
    <citation type="submission" date="2020-06" db="EMBL/GenBank/DDBJ databases">
        <title>Characterization of fructooligosaccharide metabolism and fructooligosaccharide-degrading enzymes in human commensal butyrate producers.</title>
        <authorList>
            <person name="Tanno H."/>
            <person name="Fujii T."/>
            <person name="Hirano K."/>
            <person name="Maeno S."/>
            <person name="Tonozuka T."/>
            <person name="Sakamoto M."/>
            <person name="Ohkuma M."/>
            <person name="Tochio T."/>
            <person name="Endo A."/>
        </authorList>
    </citation>
    <scope>NUCLEOTIDE SEQUENCE</scope>
    <source>
        <strain evidence="7">JCM 17466</strain>
    </source>
</reference>
<gene>
    <name evidence="7" type="primary">etfB_2</name>
    <name evidence="7" type="ORF">ANBU17_18760</name>
</gene>
<evidence type="ECO:0000313" key="7">
    <source>
        <dbReference type="EMBL" id="GFO85529.1"/>
    </source>
</evidence>
<dbReference type="Gene3D" id="3.40.50.1220">
    <property type="entry name" value="TPP-binding domain"/>
    <property type="match status" value="1"/>
</dbReference>
<feature type="binding site" evidence="5">
    <location>
        <begin position="308"/>
        <end position="309"/>
    </location>
    <ligand>
        <name>FAD</name>
        <dbReference type="ChEBI" id="CHEBI:57692"/>
    </ligand>
</feature>
<dbReference type="RefSeq" id="WP_201311234.1">
    <property type="nucleotide sequence ID" value="NZ_BLYI01000043.1"/>
</dbReference>
<dbReference type="PROSITE" id="PS00198">
    <property type="entry name" value="4FE4S_FER_1"/>
    <property type="match status" value="2"/>
</dbReference>
<dbReference type="Pfam" id="PF01012">
    <property type="entry name" value="ETF"/>
    <property type="match status" value="1"/>
</dbReference>
<keyword evidence="5" id="KW-0274">FAD</keyword>
<organism evidence="7 8">
    <name type="scientific">Anaerostipes butyraticus</name>
    <dbReference type="NCBI Taxonomy" id="645466"/>
    <lineage>
        <taxon>Bacteria</taxon>
        <taxon>Bacillati</taxon>
        <taxon>Bacillota</taxon>
        <taxon>Clostridia</taxon>
        <taxon>Lachnospirales</taxon>
        <taxon>Lachnospiraceae</taxon>
        <taxon>Anaerostipes</taxon>
    </lineage>
</organism>
<evidence type="ECO:0000256" key="3">
    <source>
        <dbReference type="ARBA" id="ARBA00023004"/>
    </source>
</evidence>
<dbReference type="CDD" id="cd01715">
    <property type="entry name" value="ETF_alpha"/>
    <property type="match status" value="1"/>
</dbReference>
<dbReference type="InterPro" id="IPR014731">
    <property type="entry name" value="ETF_asu_C"/>
</dbReference>
<dbReference type="PIRSF" id="PIRSF000089">
    <property type="entry name" value="Electra_flavoP_a"/>
    <property type="match status" value="1"/>
</dbReference>
<evidence type="ECO:0000256" key="4">
    <source>
        <dbReference type="ARBA" id="ARBA00023014"/>
    </source>
</evidence>
<sequence>MDFLKFNAQKCSLCGICVEKCPFGALTMEDDGIKVSENCRMCGICVRQCPEEAIKFEQRAKEFDKSQWKDFLIYVEQEQGDIHPVTYELIGEARKMAEKAGYKVNCVIVGGEGTRKNAQKLLPYGTDKVYVYEHPGFEGLKADCYTDAVADCIAATKPSSVLIGATAFGRSMAPRLATRFHTGLTADCTTLDIKPNTDMVQIRPAFGGNIMAQIGITKSRPQFATVRYRVMDRAKKVEHPAGKIIECPVSDAMAYSKIKILSSEVIQKQKSLEEEEIIVVAGRGARNENGVRLCQELADVLGGQLAFTRPMVEDGFGDTAHQIGLSGRTVRPKLIITCGVSGAIQFTSCMNGSEYIVAVNTDPDAQIFKTANYCLVDDLFQIVPKLTEMLKKRKEDDEDGVSL</sequence>
<dbReference type="InterPro" id="IPR033947">
    <property type="entry name" value="ETF_alpha_N"/>
</dbReference>
<dbReference type="InterPro" id="IPR014730">
    <property type="entry name" value="ETF_a/b_N"/>
</dbReference>